<name>A0A1X7LE95_9BACL</name>
<protein>
    <submittedName>
        <fullName evidence="1">Uncharacterized protein</fullName>
    </submittedName>
</protein>
<accession>A0A1X7LE95</accession>
<evidence type="ECO:0000313" key="1">
    <source>
        <dbReference type="EMBL" id="SMG52020.1"/>
    </source>
</evidence>
<keyword evidence="2" id="KW-1185">Reference proteome</keyword>
<dbReference type="AlphaFoldDB" id="A0A1X7LE95"/>
<dbReference type="Proteomes" id="UP000193834">
    <property type="component" value="Unassembled WGS sequence"/>
</dbReference>
<sequence>MLYKDCTSSASDENVIDILGRLGQKWRMLKGTLLSWPFLMPICDSQNF</sequence>
<organism evidence="1 2">
    <name type="scientific">Paenibacillus aquistagni</name>
    <dbReference type="NCBI Taxonomy" id="1852522"/>
    <lineage>
        <taxon>Bacteria</taxon>
        <taxon>Bacillati</taxon>
        <taxon>Bacillota</taxon>
        <taxon>Bacilli</taxon>
        <taxon>Bacillales</taxon>
        <taxon>Paenibacillaceae</taxon>
        <taxon>Paenibacillus</taxon>
    </lineage>
</organism>
<evidence type="ECO:0000313" key="2">
    <source>
        <dbReference type="Proteomes" id="UP000193834"/>
    </source>
</evidence>
<reference evidence="1 2" key="1">
    <citation type="submission" date="2017-04" db="EMBL/GenBank/DDBJ databases">
        <authorList>
            <person name="Afonso C.L."/>
            <person name="Miller P.J."/>
            <person name="Scott M.A."/>
            <person name="Spackman E."/>
            <person name="Goraichik I."/>
            <person name="Dimitrov K.M."/>
            <person name="Suarez D.L."/>
            <person name="Swayne D.E."/>
        </authorList>
    </citation>
    <scope>NUCLEOTIDE SEQUENCE [LARGE SCALE GENOMIC DNA]</scope>
    <source>
        <strain evidence="1 2">11</strain>
    </source>
</reference>
<dbReference type="EMBL" id="FXAZ01000004">
    <property type="protein sequence ID" value="SMG52020.1"/>
    <property type="molecule type" value="Genomic_DNA"/>
</dbReference>
<gene>
    <name evidence="1" type="ORF">SAMN06295960_3333</name>
</gene>
<proteinExistence type="predicted"/>